<dbReference type="SUPFAM" id="SSF46689">
    <property type="entry name" value="Homeodomain-like"/>
    <property type="match status" value="2"/>
</dbReference>
<dbReference type="Pfam" id="PF12833">
    <property type="entry name" value="HTH_18"/>
    <property type="match status" value="1"/>
</dbReference>
<evidence type="ECO:0000313" key="6">
    <source>
        <dbReference type="Proteomes" id="UP000317496"/>
    </source>
</evidence>
<dbReference type="PANTHER" id="PTHR46796">
    <property type="entry name" value="HTH-TYPE TRANSCRIPTIONAL ACTIVATOR RHAS-RELATED"/>
    <property type="match status" value="1"/>
</dbReference>
<feature type="domain" description="HTH araC/xylS-type" evidence="4">
    <location>
        <begin position="173"/>
        <end position="274"/>
    </location>
</feature>
<dbReference type="Proteomes" id="UP000317496">
    <property type="component" value="Chromosome"/>
</dbReference>
<keyword evidence="2" id="KW-0238">DNA-binding</keyword>
<dbReference type="GO" id="GO:0003700">
    <property type="term" value="F:DNA-binding transcription factor activity"/>
    <property type="evidence" value="ECO:0007669"/>
    <property type="project" value="InterPro"/>
</dbReference>
<keyword evidence="3" id="KW-0804">Transcription</keyword>
<accession>A0A516GZ24</accession>
<evidence type="ECO:0000256" key="2">
    <source>
        <dbReference type="ARBA" id="ARBA00023125"/>
    </source>
</evidence>
<keyword evidence="6" id="KW-1185">Reference proteome</keyword>
<proteinExistence type="predicted"/>
<evidence type="ECO:0000313" key="5">
    <source>
        <dbReference type="EMBL" id="QDO96600.1"/>
    </source>
</evidence>
<gene>
    <name evidence="5" type="ORF">FNB15_04615</name>
</gene>
<keyword evidence="1" id="KW-0805">Transcription regulation</keyword>
<dbReference type="SUPFAM" id="SSF51215">
    <property type="entry name" value="Regulatory protein AraC"/>
    <property type="match status" value="1"/>
</dbReference>
<dbReference type="Pfam" id="PF02311">
    <property type="entry name" value="AraC_binding"/>
    <property type="match status" value="1"/>
</dbReference>
<dbReference type="SMART" id="SM00342">
    <property type="entry name" value="HTH_ARAC"/>
    <property type="match status" value="1"/>
</dbReference>
<protein>
    <submittedName>
        <fullName evidence="5">AraC family transcriptional regulator</fullName>
    </submittedName>
</protein>
<dbReference type="OrthoDB" id="9809338at2"/>
<dbReference type="InterPro" id="IPR018060">
    <property type="entry name" value="HTH_AraC"/>
</dbReference>
<dbReference type="GO" id="GO:0043565">
    <property type="term" value="F:sequence-specific DNA binding"/>
    <property type="evidence" value="ECO:0007669"/>
    <property type="project" value="InterPro"/>
</dbReference>
<dbReference type="InterPro" id="IPR037923">
    <property type="entry name" value="HTH-like"/>
</dbReference>
<evidence type="ECO:0000256" key="3">
    <source>
        <dbReference type="ARBA" id="ARBA00023163"/>
    </source>
</evidence>
<dbReference type="RefSeq" id="WP_144067581.1">
    <property type="nucleotide sequence ID" value="NZ_CP041636.1"/>
</dbReference>
<name>A0A516GZ24_9PROT</name>
<evidence type="ECO:0000256" key="1">
    <source>
        <dbReference type="ARBA" id="ARBA00023015"/>
    </source>
</evidence>
<sequence length="284" mass="31357">MAQTQTNDWFDFARDAQSGTEAVRARFHAHAYDPHFHDQVLIGVTEQGVQQFRCRREIHRSTPGRMIFMEPGETHDGEACAADGFTYAMLYFDPAWLQQSASLYAGRQTGEAVFHFPRTLDDDAALAQAVRMARRQISAPDNRMACDAALDHVVALLAQRFAGAPADKPGRAPRVAKLAREAMDAGFDGDLGLEELALAAGTDRFRLTRAFSAAYGLSPHAYLVQRRLNRARFLLSRGETPAAVAAATGFADQSHLGRWFRRAFGMTPAAYRRICTNLPDPQAA</sequence>
<dbReference type="EMBL" id="CP041636">
    <property type="protein sequence ID" value="QDO96600.1"/>
    <property type="molecule type" value="Genomic_DNA"/>
</dbReference>
<organism evidence="5 6">
    <name type="scientific">Ferrovibrio terrae</name>
    <dbReference type="NCBI Taxonomy" id="2594003"/>
    <lineage>
        <taxon>Bacteria</taxon>
        <taxon>Pseudomonadati</taxon>
        <taxon>Pseudomonadota</taxon>
        <taxon>Alphaproteobacteria</taxon>
        <taxon>Rhodospirillales</taxon>
        <taxon>Rhodospirillaceae</taxon>
        <taxon>Ferrovibrio</taxon>
    </lineage>
</organism>
<dbReference type="InterPro" id="IPR009057">
    <property type="entry name" value="Homeodomain-like_sf"/>
</dbReference>
<dbReference type="AlphaFoldDB" id="A0A516GZ24"/>
<dbReference type="PROSITE" id="PS01124">
    <property type="entry name" value="HTH_ARAC_FAMILY_2"/>
    <property type="match status" value="1"/>
</dbReference>
<reference evidence="5 6" key="1">
    <citation type="submission" date="2019-07" db="EMBL/GenBank/DDBJ databases">
        <title>Genome sequencing for Ferrovibrio sp. K5.</title>
        <authorList>
            <person name="Park S.-J."/>
        </authorList>
    </citation>
    <scope>NUCLEOTIDE SEQUENCE [LARGE SCALE GENOMIC DNA]</scope>
    <source>
        <strain evidence="5 6">K5</strain>
    </source>
</reference>
<dbReference type="InterPro" id="IPR050204">
    <property type="entry name" value="AraC_XylS_family_regulators"/>
</dbReference>
<dbReference type="PANTHER" id="PTHR46796:SF2">
    <property type="entry name" value="TRANSCRIPTIONAL REGULATORY PROTEIN"/>
    <property type="match status" value="1"/>
</dbReference>
<dbReference type="KEGG" id="fer:FNB15_04615"/>
<evidence type="ECO:0000259" key="4">
    <source>
        <dbReference type="PROSITE" id="PS01124"/>
    </source>
</evidence>
<dbReference type="InterPro" id="IPR003313">
    <property type="entry name" value="AraC-bd"/>
</dbReference>
<dbReference type="Gene3D" id="1.10.10.60">
    <property type="entry name" value="Homeodomain-like"/>
    <property type="match status" value="2"/>
</dbReference>